<name>A0A8J6HZL3_9FIRM</name>
<evidence type="ECO:0000313" key="3">
    <source>
        <dbReference type="Proteomes" id="UP000657177"/>
    </source>
</evidence>
<keyword evidence="3" id="KW-1185">Reference proteome</keyword>
<dbReference type="InterPro" id="IPR003141">
    <property type="entry name" value="Pol/His_phosphatase_N"/>
</dbReference>
<protein>
    <submittedName>
        <fullName evidence="2">PHP domain-containing protein</fullName>
    </submittedName>
</protein>
<dbReference type="AlphaFoldDB" id="A0A8J6HZL3"/>
<dbReference type="Pfam" id="PF02811">
    <property type="entry name" value="PHP"/>
    <property type="match status" value="1"/>
</dbReference>
<dbReference type="InterPro" id="IPR052018">
    <property type="entry name" value="PHP_domain"/>
</dbReference>
<evidence type="ECO:0000259" key="1">
    <source>
        <dbReference type="SMART" id="SM00481"/>
    </source>
</evidence>
<dbReference type="EMBL" id="JAAKDE010000003">
    <property type="protein sequence ID" value="MBA2132263.1"/>
    <property type="molecule type" value="Genomic_DNA"/>
</dbReference>
<dbReference type="Gene3D" id="3.20.20.140">
    <property type="entry name" value="Metal-dependent hydrolases"/>
    <property type="match status" value="1"/>
</dbReference>
<comment type="caution">
    <text evidence="2">The sequence shown here is derived from an EMBL/GenBank/DDBJ whole genome shotgun (WGS) entry which is preliminary data.</text>
</comment>
<organism evidence="2 3">
    <name type="scientific">Capillibacterium thermochitinicola</name>
    <dbReference type="NCBI Taxonomy" id="2699427"/>
    <lineage>
        <taxon>Bacteria</taxon>
        <taxon>Bacillati</taxon>
        <taxon>Bacillota</taxon>
        <taxon>Capillibacterium</taxon>
    </lineage>
</organism>
<gene>
    <name evidence="2" type="ORF">G5B42_01685</name>
</gene>
<dbReference type="GO" id="GO:0035312">
    <property type="term" value="F:5'-3' DNA exonuclease activity"/>
    <property type="evidence" value="ECO:0007669"/>
    <property type="project" value="TreeGrafter"/>
</dbReference>
<dbReference type="SMART" id="SM00481">
    <property type="entry name" value="POLIIIAc"/>
    <property type="match status" value="1"/>
</dbReference>
<dbReference type="RefSeq" id="WP_181338717.1">
    <property type="nucleotide sequence ID" value="NZ_JAAKDE010000003.1"/>
</dbReference>
<dbReference type="GO" id="GO:0004534">
    <property type="term" value="F:5'-3' RNA exonuclease activity"/>
    <property type="evidence" value="ECO:0007669"/>
    <property type="project" value="TreeGrafter"/>
</dbReference>
<feature type="domain" description="Polymerase/histidinol phosphatase N-terminal" evidence="1">
    <location>
        <begin position="3"/>
        <end position="68"/>
    </location>
</feature>
<dbReference type="PANTHER" id="PTHR42924:SF3">
    <property type="entry name" value="POLYMERASE_HISTIDINOL PHOSPHATASE N-TERMINAL DOMAIN-CONTAINING PROTEIN"/>
    <property type="match status" value="1"/>
</dbReference>
<sequence length="283" mass="30790">MAIDLHLHTHASDGTLSPRQLLTEAVKLGLSAVSITDHDTTASLAAGTAVAAELGLVFIPGVEVSASYTPDISLHILGYGIDPAHPGLREVLTFNQKAWDQSEEDSIAALEKLAIKIDRDRYNYWKAHPEAGAWPMFNTMKEMGLVRDVSEYFDKYFGVGRPAYITITFTPPQEVIQAIKAAGGVPVLAHPGLYVEDDIKLMSRPSFQQTILSWGIEGLEAIAGSHSPEETAFYLSFCQKHGLLVTGGSDYHGSFAGRRLGTPVMDDAYLPPLLEAIARRRQG</sequence>
<dbReference type="CDD" id="cd07438">
    <property type="entry name" value="PHP_HisPPase_AMP"/>
    <property type="match status" value="1"/>
</dbReference>
<evidence type="ECO:0000313" key="2">
    <source>
        <dbReference type="EMBL" id="MBA2132263.1"/>
    </source>
</evidence>
<dbReference type="Gene3D" id="1.10.150.650">
    <property type="match status" value="1"/>
</dbReference>
<proteinExistence type="predicted"/>
<dbReference type="SUPFAM" id="SSF89550">
    <property type="entry name" value="PHP domain-like"/>
    <property type="match status" value="1"/>
</dbReference>
<dbReference type="Proteomes" id="UP000657177">
    <property type="component" value="Unassembled WGS sequence"/>
</dbReference>
<accession>A0A8J6HZL3</accession>
<dbReference type="InterPro" id="IPR004013">
    <property type="entry name" value="PHP_dom"/>
</dbReference>
<dbReference type="PANTHER" id="PTHR42924">
    <property type="entry name" value="EXONUCLEASE"/>
    <property type="match status" value="1"/>
</dbReference>
<reference evidence="2" key="1">
    <citation type="submission" date="2020-06" db="EMBL/GenBank/DDBJ databases">
        <title>Novel chitinolytic bacterium.</title>
        <authorList>
            <person name="Ungkulpasvich U."/>
            <person name="Kosugi A."/>
            <person name="Uke A."/>
        </authorList>
    </citation>
    <scope>NUCLEOTIDE SEQUENCE</scope>
    <source>
        <strain evidence="2">UUS1-1</strain>
    </source>
</reference>
<dbReference type="InterPro" id="IPR016195">
    <property type="entry name" value="Pol/histidinol_Pase-like"/>
</dbReference>